<dbReference type="SUPFAM" id="SSF48264">
    <property type="entry name" value="Cytochrome P450"/>
    <property type="match status" value="1"/>
</dbReference>
<evidence type="ECO:0000313" key="15">
    <source>
        <dbReference type="EMBL" id="CAB3235522.1"/>
    </source>
</evidence>
<dbReference type="InterPro" id="IPR001128">
    <property type="entry name" value="Cyt_P450"/>
</dbReference>
<dbReference type="InterPro" id="IPR017972">
    <property type="entry name" value="Cyt_P450_CS"/>
</dbReference>
<comment type="subcellular location">
    <subcellularLocation>
        <location evidence="3">Endoplasmic reticulum membrane</location>
        <topology evidence="3">Peripheral membrane protein</topology>
    </subcellularLocation>
    <subcellularLocation>
        <location evidence="2">Microsome membrane</location>
        <topology evidence="2">Peripheral membrane protein</topology>
    </subcellularLocation>
</comment>
<evidence type="ECO:0000256" key="9">
    <source>
        <dbReference type="ARBA" id="ARBA00023002"/>
    </source>
</evidence>
<keyword evidence="9 14" id="KW-0560">Oxidoreductase</keyword>
<evidence type="ECO:0000256" key="12">
    <source>
        <dbReference type="ARBA" id="ARBA00023136"/>
    </source>
</evidence>
<dbReference type="FunFam" id="1.10.630.10:FF:000238">
    <property type="entry name" value="Cytochrome P450 2A6"/>
    <property type="match status" value="1"/>
</dbReference>
<keyword evidence="11 14" id="KW-0503">Monooxygenase</keyword>
<evidence type="ECO:0000256" key="10">
    <source>
        <dbReference type="ARBA" id="ARBA00023004"/>
    </source>
</evidence>
<name>A0A6F9DB52_9ASCI</name>
<evidence type="ECO:0000256" key="13">
    <source>
        <dbReference type="PIRSR" id="PIRSR602401-1"/>
    </source>
</evidence>
<organism evidence="15">
    <name type="scientific">Phallusia mammillata</name>
    <dbReference type="NCBI Taxonomy" id="59560"/>
    <lineage>
        <taxon>Eukaryota</taxon>
        <taxon>Metazoa</taxon>
        <taxon>Chordata</taxon>
        <taxon>Tunicata</taxon>
        <taxon>Ascidiacea</taxon>
        <taxon>Phlebobranchia</taxon>
        <taxon>Ascidiidae</taxon>
        <taxon>Phallusia</taxon>
    </lineage>
</organism>
<evidence type="ECO:0000256" key="14">
    <source>
        <dbReference type="RuleBase" id="RU000461"/>
    </source>
</evidence>
<keyword evidence="8" id="KW-0492">Microsome</keyword>
<dbReference type="InterPro" id="IPR036396">
    <property type="entry name" value="Cyt_P450_sf"/>
</dbReference>
<evidence type="ECO:0000256" key="1">
    <source>
        <dbReference type="ARBA" id="ARBA00001971"/>
    </source>
</evidence>
<dbReference type="InterPro" id="IPR050182">
    <property type="entry name" value="Cytochrome_P450_fam2"/>
</dbReference>
<dbReference type="PANTHER" id="PTHR24300">
    <property type="entry name" value="CYTOCHROME P450 508A4-RELATED"/>
    <property type="match status" value="1"/>
</dbReference>
<sequence length="504" mass="58110">MWSILSQAAQFLWPVAITLFLIKLYQWWEFPHARFPPGPRGIPYIGSPISNTKLRSEVIKDMEKTYGPVIGGKLMGINTVVLNRFQDIHDAFTKQGSVISDRPKMHVLNDVNQGYGLLEKNYDATCKVHRKFGSSFFKGFLCSAMKIEDISANESRYFIEELMKQAPGVPIDLRPKFYNITANVISRITLGRRFDYDDPTFKKIVKASTEALGDAKDMKLMFVCMVFGVLRYVPPFRYAYQRYLAMHQEILDFIEQKIDEHKENFDPNDVKDFIDAFLKQQKFGPIKYQPHFNNAELRGFVKDLFFAGTETSSNTLSWAVAILLHNPEYMEKMQKEIDSVLGPDEPLTLSHRDSMPMSCAIIQEVMRYRTLVQLGVPHTTSKDVDFKQFCMPKNTIVNANLWAVHNNPELWDKPHEFNPHRHLDENGHFVASPYVIPFGIGLRRCLGERIAKTGIFLFLTSLLRYFTLLPDPTAKKLPEIDSGVQLIVYSPFVYKVVLQKRLQN</sequence>
<dbReference type="PRINTS" id="PR00385">
    <property type="entry name" value="P450"/>
</dbReference>
<accession>A0A6F9DB52</accession>
<dbReference type="GO" id="GO:0020037">
    <property type="term" value="F:heme binding"/>
    <property type="evidence" value="ECO:0007669"/>
    <property type="project" value="InterPro"/>
</dbReference>
<dbReference type="GO" id="GO:0005789">
    <property type="term" value="C:endoplasmic reticulum membrane"/>
    <property type="evidence" value="ECO:0007669"/>
    <property type="project" value="UniProtKB-SubCell"/>
</dbReference>
<keyword evidence="6 13" id="KW-0479">Metal-binding</keyword>
<evidence type="ECO:0000256" key="5">
    <source>
        <dbReference type="ARBA" id="ARBA00022617"/>
    </source>
</evidence>
<dbReference type="GO" id="GO:0008395">
    <property type="term" value="F:steroid hydroxylase activity"/>
    <property type="evidence" value="ECO:0007669"/>
    <property type="project" value="TreeGrafter"/>
</dbReference>
<dbReference type="Pfam" id="PF00067">
    <property type="entry name" value="p450"/>
    <property type="match status" value="1"/>
</dbReference>
<dbReference type="GO" id="GO:0016712">
    <property type="term" value="F:oxidoreductase activity, acting on paired donors, with incorporation or reduction of molecular oxygen, reduced flavin or flavoprotein as one donor, and incorporation of one atom of oxygen"/>
    <property type="evidence" value="ECO:0007669"/>
    <property type="project" value="TreeGrafter"/>
</dbReference>
<comment type="similarity">
    <text evidence="4 14">Belongs to the cytochrome P450 family.</text>
</comment>
<dbReference type="PRINTS" id="PR00463">
    <property type="entry name" value="EP450I"/>
</dbReference>
<dbReference type="GO" id="GO:0006082">
    <property type="term" value="P:organic acid metabolic process"/>
    <property type="evidence" value="ECO:0007669"/>
    <property type="project" value="TreeGrafter"/>
</dbReference>
<keyword evidence="12" id="KW-0472">Membrane</keyword>
<evidence type="ECO:0000256" key="2">
    <source>
        <dbReference type="ARBA" id="ARBA00004174"/>
    </source>
</evidence>
<dbReference type="PANTHER" id="PTHR24300:SF397">
    <property type="entry name" value="CYTOCHROME P450 2U1"/>
    <property type="match status" value="1"/>
</dbReference>
<dbReference type="EMBL" id="LR784301">
    <property type="protein sequence ID" value="CAB3235522.1"/>
    <property type="molecule type" value="mRNA"/>
</dbReference>
<dbReference type="Gene3D" id="1.10.630.10">
    <property type="entry name" value="Cytochrome P450"/>
    <property type="match status" value="1"/>
</dbReference>
<dbReference type="GO" id="GO:0006805">
    <property type="term" value="P:xenobiotic metabolic process"/>
    <property type="evidence" value="ECO:0007669"/>
    <property type="project" value="TreeGrafter"/>
</dbReference>
<gene>
    <name evidence="15" type="primary">Cyp2j6-001</name>
</gene>
<evidence type="ECO:0000256" key="4">
    <source>
        <dbReference type="ARBA" id="ARBA00010617"/>
    </source>
</evidence>
<dbReference type="InterPro" id="IPR002401">
    <property type="entry name" value="Cyt_P450_E_grp-I"/>
</dbReference>
<evidence type="ECO:0000256" key="3">
    <source>
        <dbReference type="ARBA" id="ARBA00004406"/>
    </source>
</evidence>
<keyword evidence="5 13" id="KW-0349">Heme</keyword>
<proteinExistence type="evidence at transcript level"/>
<evidence type="ECO:0000256" key="6">
    <source>
        <dbReference type="ARBA" id="ARBA00022723"/>
    </source>
</evidence>
<protein>
    <submittedName>
        <fullName evidence="15">Cytochrome P450 2C42-like</fullName>
    </submittedName>
</protein>
<keyword evidence="10 13" id="KW-0408">Iron</keyword>
<evidence type="ECO:0000256" key="7">
    <source>
        <dbReference type="ARBA" id="ARBA00022824"/>
    </source>
</evidence>
<keyword evidence="7" id="KW-0256">Endoplasmic reticulum</keyword>
<comment type="cofactor">
    <cofactor evidence="1 13">
        <name>heme</name>
        <dbReference type="ChEBI" id="CHEBI:30413"/>
    </cofactor>
</comment>
<evidence type="ECO:0000256" key="11">
    <source>
        <dbReference type="ARBA" id="ARBA00023033"/>
    </source>
</evidence>
<evidence type="ECO:0000256" key="8">
    <source>
        <dbReference type="ARBA" id="ARBA00022848"/>
    </source>
</evidence>
<dbReference type="PROSITE" id="PS00086">
    <property type="entry name" value="CYTOCHROME_P450"/>
    <property type="match status" value="1"/>
</dbReference>
<dbReference type="AlphaFoldDB" id="A0A6F9DB52"/>
<feature type="binding site" description="axial binding residue" evidence="13">
    <location>
        <position position="445"/>
    </location>
    <ligand>
        <name>heme</name>
        <dbReference type="ChEBI" id="CHEBI:30413"/>
    </ligand>
    <ligandPart>
        <name>Fe</name>
        <dbReference type="ChEBI" id="CHEBI:18248"/>
    </ligandPart>
</feature>
<dbReference type="GO" id="GO:0005506">
    <property type="term" value="F:iron ion binding"/>
    <property type="evidence" value="ECO:0007669"/>
    <property type="project" value="InterPro"/>
</dbReference>
<reference evidence="15" key="1">
    <citation type="submission" date="2020-04" db="EMBL/GenBank/DDBJ databases">
        <authorList>
            <person name="Neveu A P."/>
        </authorList>
    </citation>
    <scope>NUCLEOTIDE SEQUENCE</scope>
    <source>
        <tissue evidence="15">Whole embryo</tissue>
    </source>
</reference>